<organism evidence="1">
    <name type="scientific">hydrocarbon metagenome</name>
    <dbReference type="NCBI Taxonomy" id="938273"/>
    <lineage>
        <taxon>unclassified sequences</taxon>
        <taxon>metagenomes</taxon>
        <taxon>ecological metagenomes</taxon>
    </lineage>
</organism>
<dbReference type="GO" id="GO:0016301">
    <property type="term" value="F:kinase activity"/>
    <property type="evidence" value="ECO:0007669"/>
    <property type="project" value="UniProtKB-KW"/>
</dbReference>
<reference evidence="1" key="1">
    <citation type="journal article" date="2015" name="Proc. Natl. Acad. Sci. U.S.A.">
        <title>Networks of energetic and metabolic interactions define dynamics in microbial communities.</title>
        <authorList>
            <person name="Embree M."/>
            <person name="Liu J.K."/>
            <person name="Al-Bassam M.M."/>
            <person name="Zengler K."/>
        </authorList>
    </citation>
    <scope>NUCLEOTIDE SEQUENCE</scope>
</reference>
<dbReference type="AlphaFoldDB" id="A0A0W8G4M0"/>
<dbReference type="Gene3D" id="3.40.50.300">
    <property type="entry name" value="P-loop containing nucleotide triphosphate hydrolases"/>
    <property type="match status" value="1"/>
</dbReference>
<dbReference type="InterPro" id="IPR027597">
    <property type="entry name" value="HprK-rel_B"/>
</dbReference>
<comment type="caution">
    <text evidence="1">The sequence shown here is derived from an EMBL/GenBank/DDBJ whole genome shotgun (WGS) entry which is preliminary data.</text>
</comment>
<keyword evidence="1" id="KW-0418">Kinase</keyword>
<accession>A0A0W8G4M0</accession>
<gene>
    <name evidence="1" type="ORF">ASZ90_002171</name>
</gene>
<proteinExistence type="predicted"/>
<dbReference type="EMBL" id="LNQE01000271">
    <property type="protein sequence ID" value="KUG27980.1"/>
    <property type="molecule type" value="Genomic_DNA"/>
</dbReference>
<evidence type="ECO:0000313" key="1">
    <source>
        <dbReference type="EMBL" id="KUG27980.1"/>
    </source>
</evidence>
<sequence length="192" mass="20766">MAGVAGAGKSTLALRLVGRGLDFVSNDRLLVGQGDPQPRMYGLAKMPRINPGTALADPALRRVVPEAERAAYAALPQDRLWEVDRKYDAVIGDLYGPGRFRLATDLAAAAVLTWRRGGGRTRVSRVDLCARPDLLGRIIKRPGIFLGADRNPAHDPETFSRRLRGLPAFEFSGGVDFTAAEDALLAFLEDSP</sequence>
<keyword evidence="1" id="KW-0808">Transferase</keyword>
<dbReference type="SUPFAM" id="SSF52540">
    <property type="entry name" value="P-loop containing nucleoside triphosphate hydrolases"/>
    <property type="match status" value="1"/>
</dbReference>
<dbReference type="InterPro" id="IPR027417">
    <property type="entry name" value="P-loop_NTPase"/>
</dbReference>
<dbReference type="NCBIfam" id="TIGR04355">
    <property type="entry name" value="HprK_rel_B"/>
    <property type="match status" value="1"/>
</dbReference>
<protein>
    <submittedName>
        <fullName evidence="1">Hpr kinase</fullName>
    </submittedName>
</protein>
<name>A0A0W8G4M0_9ZZZZ</name>